<dbReference type="KEGG" id="mxa:MXAN_6320"/>
<dbReference type="EnsemblBacteria" id="ABF89164">
    <property type="protein sequence ID" value="ABF89164"/>
    <property type="gene ID" value="MXAN_6320"/>
</dbReference>
<dbReference type="HOGENOM" id="CLU_088586_0_0_7"/>
<dbReference type="EMBL" id="CP000113">
    <property type="protein sequence ID" value="ABF89164.1"/>
    <property type="molecule type" value="Genomic_DNA"/>
</dbReference>
<organism evidence="1 2">
    <name type="scientific">Myxococcus xanthus (strain DK1622)</name>
    <dbReference type="NCBI Taxonomy" id="246197"/>
    <lineage>
        <taxon>Bacteria</taxon>
        <taxon>Pseudomonadati</taxon>
        <taxon>Myxococcota</taxon>
        <taxon>Myxococcia</taxon>
        <taxon>Myxococcales</taxon>
        <taxon>Cystobacterineae</taxon>
        <taxon>Myxococcaceae</taxon>
        <taxon>Myxococcus</taxon>
    </lineage>
</organism>
<dbReference type="Proteomes" id="UP000002402">
    <property type="component" value="Chromosome"/>
</dbReference>
<evidence type="ECO:0000313" key="2">
    <source>
        <dbReference type="Proteomes" id="UP000002402"/>
    </source>
</evidence>
<keyword evidence="2" id="KW-1185">Reference proteome</keyword>
<gene>
    <name evidence="1" type="ordered locus">MXAN_6320</name>
</gene>
<dbReference type="eggNOG" id="ENOG50319HW">
    <property type="taxonomic scope" value="Bacteria"/>
</dbReference>
<evidence type="ECO:0000313" key="1">
    <source>
        <dbReference type="EMBL" id="ABF89164.1"/>
    </source>
</evidence>
<dbReference type="STRING" id="246197.MXAN_6320"/>
<reference evidence="1 2" key="1">
    <citation type="journal article" date="2006" name="Proc. Natl. Acad. Sci. U.S.A.">
        <title>Evolution of sensory complexity recorded in a myxobacterial genome.</title>
        <authorList>
            <person name="Goldman B.S."/>
            <person name="Nierman W.C."/>
            <person name="Kaiser D."/>
            <person name="Slater S.C."/>
            <person name="Durkin A.S."/>
            <person name="Eisen J.A."/>
            <person name="Ronning C.M."/>
            <person name="Barbazuk W.B."/>
            <person name="Blanchard M."/>
            <person name="Field C."/>
            <person name="Halling C."/>
            <person name="Hinkle G."/>
            <person name="Iartchuk O."/>
            <person name="Kim H.S."/>
            <person name="Mackenzie C."/>
            <person name="Madupu R."/>
            <person name="Miller N."/>
            <person name="Shvartsbeyn A."/>
            <person name="Sullivan S.A."/>
            <person name="Vaudin M."/>
            <person name="Wiegand R."/>
            <person name="Kaplan H.B."/>
        </authorList>
    </citation>
    <scope>NUCLEOTIDE SEQUENCE [LARGE SCALE GENOMIC DNA]</scope>
    <source>
        <strain evidence="2">DK1622</strain>
    </source>
</reference>
<name>Q1CYS8_MYXXD</name>
<accession>Q1CYS8</accession>
<sequence>MCAWPPWPCMGGDMPRRTWMTLVVSGLVAGCAARPERYGFDSATSACRQNPAVCARMAGEEAVLPGTRALRVAASIGTAGDAALRLLKAEERDAIEEALEACVDDARSTVLIALFNGRSPTPEECRSEVTVDAQGRPVTLAMQLGTEMHKVALPCAHKWLSELRPGGYRLEPRYRYNPDSGRWEPMREEDVRALLRHGRGSELKGTLVPDVVIHTGSEMQVLAIYDFKFPCVTPNRPSNWPRYPKGHPHEGQQQDAMYQRALKPKQAPLQVTPRLGTLP</sequence>
<proteinExistence type="predicted"/>
<keyword evidence="1" id="KW-0449">Lipoprotein</keyword>
<dbReference type="AlphaFoldDB" id="Q1CYS8"/>
<protein>
    <submittedName>
        <fullName evidence="1">Lipoprotein</fullName>
    </submittedName>
</protein>